<evidence type="ECO:0000256" key="1">
    <source>
        <dbReference type="SAM" id="Phobius"/>
    </source>
</evidence>
<dbReference type="AlphaFoldDB" id="A0A371CBL5"/>
<name>A0A371CBL5_YARLL</name>
<proteinExistence type="predicted"/>
<sequence>MTTQQMAKMKGTVTYLKRNPEWNEANSTRVAKMTTEVEADGSCSTSLLTSKGSGGMLARICSIFSIGSLALTLSMWGWRIGVIAFMEAFYLAWQSVCARVFGWYGLMTRRILGCGDQRKSRPSFVY</sequence>
<keyword evidence="1" id="KW-1133">Transmembrane helix</keyword>
<accession>A0A371CBL5</accession>
<organism evidence="2 3">
    <name type="scientific">Yarrowia lipolytica</name>
    <name type="common">Candida lipolytica</name>
    <dbReference type="NCBI Taxonomy" id="4952"/>
    <lineage>
        <taxon>Eukaryota</taxon>
        <taxon>Fungi</taxon>
        <taxon>Dikarya</taxon>
        <taxon>Ascomycota</taxon>
        <taxon>Saccharomycotina</taxon>
        <taxon>Dipodascomycetes</taxon>
        <taxon>Dipodascales</taxon>
        <taxon>Dipodascales incertae sedis</taxon>
        <taxon>Yarrowia</taxon>
    </lineage>
</organism>
<dbReference type="Proteomes" id="UP000256601">
    <property type="component" value="Unassembled WGS sequence"/>
</dbReference>
<feature type="transmembrane region" description="Helical" evidence="1">
    <location>
        <begin position="56"/>
        <end position="76"/>
    </location>
</feature>
<keyword evidence="1" id="KW-0812">Transmembrane</keyword>
<evidence type="ECO:0000313" key="3">
    <source>
        <dbReference type="Proteomes" id="UP000256601"/>
    </source>
</evidence>
<keyword evidence="1" id="KW-0472">Membrane</keyword>
<feature type="transmembrane region" description="Helical" evidence="1">
    <location>
        <begin position="82"/>
        <end position="102"/>
    </location>
</feature>
<evidence type="ECO:0000313" key="2">
    <source>
        <dbReference type="EMBL" id="RDW27490.1"/>
    </source>
</evidence>
<protein>
    <submittedName>
        <fullName evidence="2">Uncharacterized protein</fullName>
    </submittedName>
</protein>
<reference evidence="2 3" key="1">
    <citation type="submission" date="2018-07" db="EMBL/GenBank/DDBJ databases">
        <title>Draft Genome Assemblies for Five Robust Yarrowia lipolytica Strains Exhibiting High Lipid Production and Pentose Sugar Utilization and Sugar Alcohol Secretion from Undetoxified Lignocellulosic Biomass Hydrolysates.</title>
        <authorList>
            <consortium name="DOE Joint Genome Institute"/>
            <person name="Walker C."/>
            <person name="Ryu S."/>
            <person name="Na H."/>
            <person name="Zane M."/>
            <person name="LaButti K."/>
            <person name="Lipzen A."/>
            <person name="Haridas S."/>
            <person name="Barry K."/>
            <person name="Grigoriev I.V."/>
            <person name="Quarterman J."/>
            <person name="Slininger P."/>
            <person name="Dien B."/>
            <person name="Trinh C.T."/>
        </authorList>
    </citation>
    <scope>NUCLEOTIDE SEQUENCE [LARGE SCALE GENOMIC DNA]</scope>
    <source>
        <strain evidence="2 3">YB392</strain>
    </source>
</reference>
<dbReference type="EMBL" id="KZ858962">
    <property type="protein sequence ID" value="RDW27490.1"/>
    <property type="molecule type" value="Genomic_DNA"/>
</dbReference>
<gene>
    <name evidence="2" type="ORF">B0I71DRAFT_20669</name>
</gene>